<evidence type="ECO:0000256" key="2">
    <source>
        <dbReference type="SAM" id="Phobius"/>
    </source>
</evidence>
<feature type="transmembrane region" description="Helical" evidence="2">
    <location>
        <begin position="36"/>
        <end position="58"/>
    </location>
</feature>
<dbReference type="AlphaFoldDB" id="A0A4R3L582"/>
<keyword evidence="4" id="KW-1185">Reference proteome</keyword>
<dbReference type="Proteomes" id="UP000294937">
    <property type="component" value="Unassembled WGS sequence"/>
</dbReference>
<dbReference type="EMBL" id="SMAG01000003">
    <property type="protein sequence ID" value="TCS94843.1"/>
    <property type="molecule type" value="Genomic_DNA"/>
</dbReference>
<feature type="compositionally biased region" description="Polar residues" evidence="1">
    <location>
        <begin position="139"/>
        <end position="157"/>
    </location>
</feature>
<keyword evidence="2" id="KW-0472">Membrane</keyword>
<feature type="transmembrane region" description="Helical" evidence="2">
    <location>
        <begin position="97"/>
        <end position="119"/>
    </location>
</feature>
<feature type="region of interest" description="Disordered" evidence="1">
    <location>
        <begin position="180"/>
        <end position="236"/>
    </location>
</feature>
<feature type="transmembrane region" description="Helical" evidence="2">
    <location>
        <begin position="70"/>
        <end position="91"/>
    </location>
</feature>
<sequence length="307" mass="34078">MRRLNIIGSFLILVVSIVVSFQHNIELFSQNGFQGWNAILTVIGVELTFIIASINIVYSRIKRMKVGAPTIISALIGTALVGWSNINAGMAHGIEGIILGLVTPTLLICSEAMLSHTILNLSDHRKAQKEELNSPEIVFQSQSNVPSDGSPKSFTQEKSPDTHEAYETQNPINDVNLHQMSEKTEPPTNPFIEDEAFRDSPITNSSSNKQTDKGKNTKNEKPIIVTRENQSPTPAETHQIALPLNSQGQKSNVVQLEKKTTSSPLEFATTYYEKNGKHISRRGLAEEFGITEYRARKILEQLKKQIS</sequence>
<evidence type="ECO:0000313" key="4">
    <source>
        <dbReference type="Proteomes" id="UP000294937"/>
    </source>
</evidence>
<comment type="caution">
    <text evidence="3">The sequence shown here is derived from an EMBL/GenBank/DDBJ whole genome shotgun (WGS) entry which is preliminary data.</text>
</comment>
<feature type="compositionally biased region" description="Polar residues" evidence="1">
    <location>
        <begin position="227"/>
        <end position="236"/>
    </location>
</feature>
<gene>
    <name evidence="3" type="ORF">EDD58_103266</name>
</gene>
<proteinExistence type="predicted"/>
<name>A0A4R3L582_9BACL</name>
<evidence type="ECO:0000256" key="1">
    <source>
        <dbReference type="SAM" id="MobiDB-lite"/>
    </source>
</evidence>
<reference evidence="3 4" key="1">
    <citation type="submission" date="2019-03" db="EMBL/GenBank/DDBJ databases">
        <title>Genomic Encyclopedia of Type Strains, Phase IV (KMG-IV): sequencing the most valuable type-strain genomes for metagenomic binning, comparative biology and taxonomic classification.</title>
        <authorList>
            <person name="Goeker M."/>
        </authorList>
    </citation>
    <scope>NUCLEOTIDE SEQUENCE [LARGE SCALE GENOMIC DNA]</scope>
    <source>
        <strain evidence="3 4">DSM 45707</strain>
    </source>
</reference>
<evidence type="ECO:0000313" key="3">
    <source>
        <dbReference type="EMBL" id="TCS94843.1"/>
    </source>
</evidence>
<keyword evidence="2" id="KW-1133">Transmembrane helix</keyword>
<accession>A0A4R3L582</accession>
<organism evidence="3 4">
    <name type="scientific">Hazenella coriacea</name>
    <dbReference type="NCBI Taxonomy" id="1179467"/>
    <lineage>
        <taxon>Bacteria</taxon>
        <taxon>Bacillati</taxon>
        <taxon>Bacillota</taxon>
        <taxon>Bacilli</taxon>
        <taxon>Bacillales</taxon>
        <taxon>Thermoactinomycetaceae</taxon>
        <taxon>Hazenella</taxon>
    </lineage>
</organism>
<keyword evidence="2" id="KW-0812">Transmembrane</keyword>
<feature type="compositionally biased region" description="Basic and acidic residues" evidence="1">
    <location>
        <begin position="210"/>
        <end position="221"/>
    </location>
</feature>
<protein>
    <submittedName>
        <fullName evidence="3">Uncharacterized protein</fullName>
    </submittedName>
</protein>
<feature type="region of interest" description="Disordered" evidence="1">
    <location>
        <begin position="138"/>
        <end position="165"/>
    </location>
</feature>